<reference evidence="3" key="1">
    <citation type="journal article" date="2018" name="PLoS Negl. Trop. Dis.">
        <title>Sialome diversity of ticks revealed by RNAseq of single tick salivary glands.</title>
        <authorList>
            <person name="Perner J."/>
            <person name="Kropackova S."/>
            <person name="Kopacek P."/>
            <person name="Ribeiro J.M."/>
        </authorList>
    </citation>
    <scope>NUCLEOTIDE SEQUENCE</scope>
    <source>
        <strain evidence="3">Siblings of single egg batch collected in Ceske Budejovice</strain>
        <tissue evidence="3">Salivary glands</tissue>
    </source>
</reference>
<dbReference type="Pfam" id="PF14529">
    <property type="entry name" value="Exo_endo_phos_2"/>
    <property type="match status" value="1"/>
</dbReference>
<name>A0A147BJ85_IXORI</name>
<dbReference type="PROSITE" id="PS50878">
    <property type="entry name" value="RT_POL"/>
    <property type="match status" value="1"/>
</dbReference>
<evidence type="ECO:0000259" key="2">
    <source>
        <dbReference type="PROSITE" id="PS50878"/>
    </source>
</evidence>
<dbReference type="SUPFAM" id="SSF56219">
    <property type="entry name" value="DNase I-like"/>
    <property type="match status" value="1"/>
</dbReference>
<feature type="region of interest" description="Disordered" evidence="1">
    <location>
        <begin position="877"/>
        <end position="912"/>
    </location>
</feature>
<organism evidence="3">
    <name type="scientific">Ixodes ricinus</name>
    <name type="common">Common tick</name>
    <name type="synonym">Acarus ricinus</name>
    <dbReference type="NCBI Taxonomy" id="34613"/>
    <lineage>
        <taxon>Eukaryota</taxon>
        <taxon>Metazoa</taxon>
        <taxon>Ecdysozoa</taxon>
        <taxon>Arthropoda</taxon>
        <taxon>Chelicerata</taxon>
        <taxon>Arachnida</taxon>
        <taxon>Acari</taxon>
        <taxon>Parasitiformes</taxon>
        <taxon>Ixodida</taxon>
        <taxon>Ixodoidea</taxon>
        <taxon>Ixodidae</taxon>
        <taxon>Ixodinae</taxon>
        <taxon>Ixodes</taxon>
    </lineage>
</organism>
<dbReference type="EMBL" id="GEGO01004578">
    <property type="protein sequence ID" value="JAR90826.1"/>
    <property type="molecule type" value="Transcribed_RNA"/>
</dbReference>
<evidence type="ECO:0000313" key="3">
    <source>
        <dbReference type="EMBL" id="JAR90826.1"/>
    </source>
</evidence>
<feature type="domain" description="Reverse transcriptase" evidence="2">
    <location>
        <begin position="454"/>
        <end position="733"/>
    </location>
</feature>
<dbReference type="Pfam" id="PF00078">
    <property type="entry name" value="RVT_1"/>
    <property type="match status" value="1"/>
</dbReference>
<feature type="non-terminal residue" evidence="3">
    <location>
        <position position="938"/>
    </location>
</feature>
<dbReference type="InterPro" id="IPR005135">
    <property type="entry name" value="Endo/exonuclease/phosphatase"/>
</dbReference>
<protein>
    <submittedName>
        <fullName evidence="3">Putative tick transposon</fullName>
    </submittedName>
</protein>
<sequence>PSILQWNINGLRGRLTHVGGELSRRPYDVLLIQEPKAEVADLNISGYTPYTCCGAKKHPWAVLYVRNTVSHCGIDTRAYCSASAEIVGVRIRRGEHEFSVFSCYVHPAGQWRSNVLATIRARETGHIILGGDFNAHNELWGDKRTDARGRRLQCTLDRTDMAHCGTGAPTFLKPGVESSVLDLTICTASLPLKGVPQAQPDGWGSDHTPILVGPAPKPAVKFCRVVHWDRYRAILGRLEALGETLTDRTIAQALREATQTVRVPVKRPNPDLRWLQLRAKRRQAQRRANRTGLHVDTLGFRRFDALFKRHAKRLSREQWDLKCDSFAGPRGAAEAWRMARVLANRPGPKHPLKGLAIRLGISYADMLERLADTLLSAPPLPPARRAPYGWKGWLPVRVPKMTDGQGDFTLHELDRALAGLSRKKTAPGADGVTNAALRNLDKSSRPALLELLNKAWRDAEIPESWRSAVVVPIKKPNKPATELSSYRPIALTSCVGKLLERLVQRRLEYHLESVGAFHENTCGFRKNRCTADAIAEIATLLEEGKALSRTTGVVLLDISKAFDAVKHSAIIKALKQLGVWGRPLRYVRAYLSGRTAQVRSSGLLSTSRTIGQGVPQGGVLSPLLFNVAVATLPQAIGIGSKGIIQPGIAIYADDIAIWVTGRGWNREAIKTVLQRAVTNTEFYLTRLGLTLSAAKSVVLCSARHQTHKFAMTIRVGGATIPIRKHATYLGATLDRGPTWSPAVRDVIQKMKRHTNVIRMLAGTRRGASQSMLITLYKGLILSRALYALPLLKLSPKHWAQLERAQRTALRVCLGVPRSANSRHTLNETGVTTVRLAADERAMRHLIRLGNTHTTGLPERIWGRTRSHLSTLARELHRLAGSPGPNPRPPPPSEPPPLRVELDAGLGAPKNTLPPSVAKQLAEWCLDGRFRGWARCYTD</sequence>
<evidence type="ECO:0000256" key="1">
    <source>
        <dbReference type="SAM" id="MobiDB-lite"/>
    </source>
</evidence>
<dbReference type="GO" id="GO:0003824">
    <property type="term" value="F:catalytic activity"/>
    <property type="evidence" value="ECO:0007669"/>
    <property type="project" value="InterPro"/>
</dbReference>
<feature type="compositionally biased region" description="Pro residues" evidence="1">
    <location>
        <begin position="883"/>
        <end position="897"/>
    </location>
</feature>
<feature type="non-terminal residue" evidence="3">
    <location>
        <position position="1"/>
    </location>
</feature>
<dbReference type="CDD" id="cd01650">
    <property type="entry name" value="RT_nLTR_like"/>
    <property type="match status" value="1"/>
</dbReference>
<dbReference type="PANTHER" id="PTHR19446">
    <property type="entry name" value="REVERSE TRANSCRIPTASES"/>
    <property type="match status" value="1"/>
</dbReference>
<dbReference type="SUPFAM" id="SSF56672">
    <property type="entry name" value="DNA/RNA polymerases"/>
    <property type="match status" value="1"/>
</dbReference>
<dbReference type="InterPro" id="IPR000477">
    <property type="entry name" value="RT_dom"/>
</dbReference>
<dbReference type="Gene3D" id="3.60.10.10">
    <property type="entry name" value="Endonuclease/exonuclease/phosphatase"/>
    <property type="match status" value="1"/>
</dbReference>
<dbReference type="GO" id="GO:0071897">
    <property type="term" value="P:DNA biosynthetic process"/>
    <property type="evidence" value="ECO:0007669"/>
    <property type="project" value="UniProtKB-ARBA"/>
</dbReference>
<accession>A0A147BJ85</accession>
<proteinExistence type="predicted"/>
<dbReference type="AlphaFoldDB" id="A0A147BJ85"/>
<dbReference type="InterPro" id="IPR043502">
    <property type="entry name" value="DNA/RNA_pol_sf"/>
</dbReference>
<dbReference type="InterPro" id="IPR036691">
    <property type="entry name" value="Endo/exonu/phosph_ase_sf"/>
</dbReference>